<dbReference type="EMBL" id="JPKR02000003">
    <property type="protein sequence ID" value="KGD71968.1"/>
    <property type="molecule type" value="Genomic_DNA"/>
</dbReference>
<dbReference type="InterPro" id="IPR050109">
    <property type="entry name" value="HTH-type_TetR-like_transc_reg"/>
</dbReference>
<dbReference type="Gene3D" id="1.10.357.10">
    <property type="entry name" value="Tetracycline Repressor, domain 2"/>
    <property type="match status" value="1"/>
</dbReference>
<organism evidence="4 5">
    <name type="scientific">Tatumella morbirosei</name>
    <dbReference type="NCBI Taxonomy" id="642227"/>
    <lineage>
        <taxon>Bacteria</taxon>
        <taxon>Pseudomonadati</taxon>
        <taxon>Pseudomonadota</taxon>
        <taxon>Gammaproteobacteria</taxon>
        <taxon>Enterobacterales</taxon>
        <taxon>Erwiniaceae</taxon>
        <taxon>Tatumella</taxon>
    </lineage>
</organism>
<name>A0A095UBZ6_9GAMM</name>
<evidence type="ECO:0000313" key="5">
    <source>
        <dbReference type="Proteomes" id="UP000029577"/>
    </source>
</evidence>
<dbReference type="PANTHER" id="PTHR30055:SF209">
    <property type="entry name" value="POSSIBLE TRANSCRIPTIONAL REGULATORY PROTEIN (PROBABLY TETR-FAMILY)"/>
    <property type="match status" value="1"/>
</dbReference>
<dbReference type="AlphaFoldDB" id="A0A095UBZ6"/>
<keyword evidence="5" id="KW-1185">Reference proteome</keyword>
<dbReference type="eggNOG" id="COG1309">
    <property type="taxonomic scope" value="Bacteria"/>
</dbReference>
<keyword evidence="1 2" id="KW-0238">DNA-binding</keyword>
<evidence type="ECO:0000256" key="1">
    <source>
        <dbReference type="ARBA" id="ARBA00023125"/>
    </source>
</evidence>
<dbReference type="SUPFAM" id="SSF46689">
    <property type="entry name" value="Homeodomain-like"/>
    <property type="match status" value="1"/>
</dbReference>
<evidence type="ECO:0000259" key="3">
    <source>
        <dbReference type="PROSITE" id="PS50977"/>
    </source>
</evidence>
<feature type="DNA-binding region" description="H-T-H motif" evidence="2">
    <location>
        <begin position="19"/>
        <end position="38"/>
    </location>
</feature>
<accession>A0A095UBZ6</accession>
<sequence length="182" mass="20240">MLEAADQLFNQGNHQQTITMDEVAAHAGVGKGTLFRAFGNREGLLDALWGRKLAGLRTSFEQSGQNLTAAEQLELFFDQLLLFKITNGYLIRAREISPDSVLKSENYRWMLSVASGLIRQTTGLCETAQAEYIAHALLATLHIDLLDELLATGSTLQDIRHLQQQHIRQWIGIKGSETTDGM</sequence>
<evidence type="ECO:0000256" key="2">
    <source>
        <dbReference type="PROSITE-ProRule" id="PRU00335"/>
    </source>
</evidence>
<evidence type="ECO:0000313" key="4">
    <source>
        <dbReference type="EMBL" id="KGD71968.1"/>
    </source>
</evidence>
<dbReference type="STRING" id="642227.HA49_14270"/>
<dbReference type="GO" id="GO:0000976">
    <property type="term" value="F:transcription cis-regulatory region binding"/>
    <property type="evidence" value="ECO:0007669"/>
    <property type="project" value="TreeGrafter"/>
</dbReference>
<proteinExistence type="predicted"/>
<feature type="domain" description="HTH tetR-type" evidence="3">
    <location>
        <begin position="1"/>
        <end position="56"/>
    </location>
</feature>
<dbReference type="InterPro" id="IPR001647">
    <property type="entry name" value="HTH_TetR"/>
</dbReference>
<comment type="caution">
    <text evidence="4">The sequence shown here is derived from an EMBL/GenBank/DDBJ whole genome shotgun (WGS) entry which is preliminary data.</text>
</comment>
<dbReference type="PROSITE" id="PS50977">
    <property type="entry name" value="HTH_TETR_2"/>
    <property type="match status" value="1"/>
</dbReference>
<reference evidence="4" key="1">
    <citation type="submission" date="2014-12" db="EMBL/GenBank/DDBJ databases">
        <title>The draft genome of the Tatumella morbirosei type strain, LMG23360T isolated from pineapple rot.</title>
        <authorList>
            <person name="Smits T.H."/>
            <person name="Palmer M."/>
            <person name="Venter S.N."/>
            <person name="Duffy B."/>
            <person name="Steenkamp E.T."/>
            <person name="Chan W.Y."/>
            <person name="Coutinho T.A."/>
            <person name="Coetzee M.P."/>
            <person name="De Maayer P."/>
        </authorList>
    </citation>
    <scope>NUCLEOTIDE SEQUENCE [LARGE SCALE GENOMIC DNA]</scope>
    <source>
        <strain evidence="4">LMG 23360</strain>
    </source>
</reference>
<protein>
    <recommendedName>
        <fullName evidence="3">HTH tetR-type domain-containing protein</fullName>
    </recommendedName>
</protein>
<dbReference type="PANTHER" id="PTHR30055">
    <property type="entry name" value="HTH-TYPE TRANSCRIPTIONAL REGULATOR RUTR"/>
    <property type="match status" value="1"/>
</dbReference>
<gene>
    <name evidence="4" type="ORF">HA49_14270</name>
</gene>
<dbReference type="Proteomes" id="UP000029577">
    <property type="component" value="Unassembled WGS sequence"/>
</dbReference>
<dbReference type="Pfam" id="PF00440">
    <property type="entry name" value="TetR_N"/>
    <property type="match status" value="1"/>
</dbReference>
<dbReference type="GO" id="GO:0003700">
    <property type="term" value="F:DNA-binding transcription factor activity"/>
    <property type="evidence" value="ECO:0007669"/>
    <property type="project" value="TreeGrafter"/>
</dbReference>
<dbReference type="InterPro" id="IPR009057">
    <property type="entry name" value="Homeodomain-like_sf"/>
</dbReference>